<dbReference type="GO" id="GO:0005789">
    <property type="term" value="C:endoplasmic reticulum membrane"/>
    <property type="evidence" value="ECO:0007669"/>
    <property type="project" value="UniProtKB-SubCell"/>
</dbReference>
<feature type="region of interest" description="Disordered" evidence="11">
    <location>
        <begin position="607"/>
        <end position="692"/>
    </location>
</feature>
<evidence type="ECO:0000256" key="10">
    <source>
        <dbReference type="ARBA" id="ARBA00023315"/>
    </source>
</evidence>
<feature type="transmembrane region" description="Helical" evidence="12">
    <location>
        <begin position="535"/>
        <end position="556"/>
    </location>
</feature>
<dbReference type="Pfam" id="PF03982">
    <property type="entry name" value="DAGAT"/>
    <property type="match status" value="1"/>
</dbReference>
<evidence type="ECO:0000256" key="11">
    <source>
        <dbReference type="SAM" id="MobiDB-lite"/>
    </source>
</evidence>
<dbReference type="PANTHER" id="PTHR12317:SF34">
    <property type="entry name" value="ACYLTRANSFERASE"/>
    <property type="match status" value="1"/>
</dbReference>
<feature type="region of interest" description="Disordered" evidence="11">
    <location>
        <begin position="1242"/>
        <end position="1319"/>
    </location>
</feature>
<keyword evidence="4 13" id="KW-0808">Transferase</keyword>
<feature type="transmembrane region" description="Helical" evidence="12">
    <location>
        <begin position="1096"/>
        <end position="1119"/>
    </location>
</feature>
<evidence type="ECO:0000313" key="13">
    <source>
        <dbReference type="EMBL" id="KPA80999.1"/>
    </source>
</evidence>
<evidence type="ECO:0000256" key="1">
    <source>
        <dbReference type="ARBA" id="ARBA00004477"/>
    </source>
</evidence>
<dbReference type="OrthoDB" id="264532at2759"/>
<comment type="subcellular location">
    <subcellularLocation>
        <location evidence="1">Endoplasmic reticulum membrane</location>
        <topology evidence="1">Multi-pass membrane protein</topology>
    </subcellularLocation>
</comment>
<keyword evidence="5 12" id="KW-0812">Transmembrane</keyword>
<feature type="transmembrane region" description="Helical" evidence="12">
    <location>
        <begin position="1037"/>
        <end position="1061"/>
    </location>
</feature>
<evidence type="ECO:0000256" key="2">
    <source>
        <dbReference type="ARBA" id="ARBA00005420"/>
    </source>
</evidence>
<keyword evidence="9 12" id="KW-0472">Membrane</keyword>
<keyword evidence="6" id="KW-0256">Endoplasmic reticulum</keyword>
<keyword evidence="7 12" id="KW-1133">Transmembrane helix</keyword>
<feature type="transmembrane region" description="Helical" evidence="12">
    <location>
        <begin position="290"/>
        <end position="311"/>
    </location>
</feature>
<feature type="transmembrane region" description="Helical" evidence="12">
    <location>
        <begin position="568"/>
        <end position="588"/>
    </location>
</feature>
<dbReference type="VEuPathDB" id="TriTrypDB:LpyrH10_07_1870"/>
<feature type="transmembrane region" description="Helical" evidence="12">
    <location>
        <begin position="365"/>
        <end position="385"/>
    </location>
</feature>
<dbReference type="OMA" id="HIGFIRM"/>
<feature type="compositionally biased region" description="Polar residues" evidence="11">
    <location>
        <begin position="942"/>
        <end position="956"/>
    </location>
</feature>
<feature type="transmembrane region" description="Helical" evidence="12">
    <location>
        <begin position="502"/>
        <end position="523"/>
    </location>
</feature>
<keyword evidence="8" id="KW-0443">Lipid metabolism</keyword>
<evidence type="ECO:0000313" key="14">
    <source>
        <dbReference type="Proteomes" id="UP000037923"/>
    </source>
</evidence>
<evidence type="ECO:0000256" key="12">
    <source>
        <dbReference type="SAM" id="Phobius"/>
    </source>
</evidence>
<organism evidence="13 14">
    <name type="scientific">Leptomonas pyrrhocoris</name>
    <name type="common">Firebug parasite</name>
    <dbReference type="NCBI Taxonomy" id="157538"/>
    <lineage>
        <taxon>Eukaryota</taxon>
        <taxon>Discoba</taxon>
        <taxon>Euglenozoa</taxon>
        <taxon>Kinetoplastea</taxon>
        <taxon>Metakinetoplastina</taxon>
        <taxon>Trypanosomatida</taxon>
        <taxon>Trypanosomatidae</taxon>
        <taxon>Leishmaniinae</taxon>
        <taxon>Leptomonas</taxon>
    </lineage>
</organism>
<feature type="transmembrane region" description="Helical" evidence="12">
    <location>
        <begin position="762"/>
        <end position="786"/>
    </location>
</feature>
<protein>
    <submittedName>
        <fullName evidence="13">Putative diacylglycerol acyltransferase</fullName>
    </submittedName>
</protein>
<evidence type="ECO:0000256" key="7">
    <source>
        <dbReference type="ARBA" id="ARBA00022989"/>
    </source>
</evidence>
<feature type="transmembrane region" description="Helical" evidence="12">
    <location>
        <begin position="1406"/>
        <end position="1430"/>
    </location>
</feature>
<evidence type="ECO:0000256" key="9">
    <source>
        <dbReference type="ARBA" id="ARBA00023136"/>
    </source>
</evidence>
<feature type="transmembrane region" description="Helical" evidence="12">
    <location>
        <begin position="1565"/>
        <end position="1586"/>
    </location>
</feature>
<feature type="transmembrane region" description="Helical" evidence="12">
    <location>
        <begin position="461"/>
        <end position="482"/>
    </location>
</feature>
<dbReference type="GeneID" id="26904671"/>
<feature type="compositionally biased region" description="Low complexity" evidence="11">
    <location>
        <begin position="632"/>
        <end position="649"/>
    </location>
</feature>
<feature type="transmembrane region" description="Helical" evidence="12">
    <location>
        <begin position="1361"/>
        <end position="1394"/>
    </location>
</feature>
<evidence type="ECO:0000256" key="5">
    <source>
        <dbReference type="ARBA" id="ARBA00022692"/>
    </source>
</evidence>
<feature type="transmembrane region" description="Helical" evidence="12">
    <location>
        <begin position="323"/>
        <end position="345"/>
    </location>
</feature>
<evidence type="ECO:0000256" key="8">
    <source>
        <dbReference type="ARBA" id="ARBA00023098"/>
    </source>
</evidence>
<sequence length="1913" mass="208848">MDSTQHNQAAAEEASAKTEVTHADPAAESTQPPANETAAETTIHTRKHEEAGHPPPIETVAQYILVNKSQERRHTHATHRRRDGHTERATGFIAYPLGIALFTAWLLTVFAAFSFDVVLDVFQRYLLLRDPPAIPWMLLVCSDAGIHLFLTLVVVLLGRLTKRRFRFFQPFVGGDAFVVLQFVGYNCVYVTVVVRAVLLSQRQERYGAYAVLGAFEVVGHCLLLWSLSFFQSPPPPNASQPPASLSASMARGWRVRLANSLQREVAWIVLCCGVVVVSSVVAEYHSLYRFINVLVVTCFVLASLLTIQHVIVPQWLGRHFYHVLLPVVFQSPTMYVLQVFANGLLFMTFYAELVLFNAKEDAPPSWHLCCGLMAVMAIGAHLLLVHQLHTWVEEEEEAAEDAAAKRRADSVLSSAREANEHEEATSVPSHLPSAAAATIPPRRVSRNKEGYKNEMGSYGPVLPSLFSVVLCAILIGILYVSFTSGERMSPYVRQGLLQTEALLVTLLFVQPLITHLMGVFLYGKAYRIWQPFEGNLDFILLQCVGWFCYGLAIFFAPLHLNERGHDNFLLLLMAFLVLSQFLIHISVVRFGRGSAAPPTVDTAPVATAEASGGHAEANRTATEAARTDEDALSSNRAASRSPARSDATSEGASGPQPSPFWGRGADDAAENALSSTDAAGEEKDEAAGAPHGAGLLSSVVNGELLLSMVLMGVSLVMRVVVIAAAYIQHVNAERDVIGGQVGTGAHETKSALTSARLSTAQIPMTAVTVAATLFSVTATPVVQWSMRRRVQLFKPLSYAYAVLATLGWGAFLLLLSRFLVLWGLLGLERVSVTSPITRVGLSCFLPSSEFSSWLRQACDAATVDAQGSYATTGEGLTLTAAFEGAVEGFVWCFPFLCLLAGNLFQTHAFLREAAAQERVQRAVESVLKLFEVQRGAVGSPSDPATLTSPLSPSTQGRNAQLGRLLRTIAGPRVAAASATAEFDNASMTSENVHNSSSADLEDLRAVHDAARYMTFTLCAATSAAFLSAAFLADAQPIMTLGFGAVGTATLGLSCVALHYVYGTRVHKGTRSLDASAASPRVPVYTFFMPFVGGTKFVVLQSVGWISFTCVASFMIACALEGKGTAVIFLVMTVLSIAAQATLWRSVGCFDESKVLERGFLQRNAEGFLAALSVVATVSFCRLYDMAEQGRATAHVATSMVPVVVCSIAVCFAVPLGLLSLQRQAELYGLGSFAAWLANEDDDNDAAVDDDDNNNDDQPELETGVEDTSERTAEGGGALPRAASSRLHSRGPSAGMGASSSTVGSPASGEDGVSSPGLPHSIYSRSNTETSFSPLLGTPGVVRRRVWSTLTRRSGSGTRRRSLAAVVFYLLSTVLAMLIIVVLPFALVFMGYAYYTQRATVTYGLAVRAVEALLCCFTALVVLPIIVVPVLGRSSTLRNVHSAFCCWALYNIPTYTFLGGISTPFLYNCRGTHLFTINMCSMALLSNLPYMPIAMSIFSVCSFVYFLKYHFYDGLYTHKHELAPVQCVVDFAIAIFWLCYQRRYHGRPEITGRLESRRATRFFQQYFFRGFVYYFSMRVIVGDGYVLPQEEPYVSDRSEVPRVDLSNPKNQYMFSFHPHGVFPGTSMVVPKTEIWEKAVGRCKEHFVSTHCADIVFNVPLMRDFPMCLGAMSVSRRGIESSLKHGNSPLIVTGGQSEMLLTRMSDNEMHVVCHHIGFIRMAIKNGVPLVPVISFSESNILDNVHCIRLQRWFLNRIAFPFPTLPIGRWYLPLPTTKPVTIVVGQPISPLPGRDNADDPAHVEELRLRYFEHLEVLFYKYRAKAGYPAMELYLHNGIYNPGVRSTPSVTTPLLSGTTQRQDKADLSVEMFDSAVRRAFSMSPDEKAGARAMTTTQPTDAMDKAMKTATTQEAQKV</sequence>
<comment type="similarity">
    <text evidence="2">Belongs to the diacylglycerol acyltransferase family.</text>
</comment>
<feature type="transmembrane region" description="Helical" evidence="12">
    <location>
        <begin position="89"/>
        <end position="113"/>
    </location>
</feature>
<name>A0A0M9G2T0_LEPPY</name>
<gene>
    <name evidence="13" type="ORF">ABB37_04380</name>
</gene>
<evidence type="ECO:0000256" key="6">
    <source>
        <dbReference type="ARBA" id="ARBA00022824"/>
    </source>
</evidence>
<dbReference type="GO" id="GO:0006629">
    <property type="term" value="P:lipid metabolic process"/>
    <property type="evidence" value="ECO:0007669"/>
    <property type="project" value="UniProtKB-KW"/>
</dbReference>
<feature type="transmembrane region" description="Helical" evidence="12">
    <location>
        <begin position="1012"/>
        <end position="1031"/>
    </location>
</feature>
<dbReference type="GO" id="GO:0008374">
    <property type="term" value="F:O-acyltransferase activity"/>
    <property type="evidence" value="ECO:0007669"/>
    <property type="project" value="InterPro"/>
</dbReference>
<feature type="transmembrane region" description="Helical" evidence="12">
    <location>
        <begin position="1198"/>
        <end position="1220"/>
    </location>
</feature>
<feature type="compositionally biased region" description="Acidic residues" evidence="11">
    <location>
        <begin position="1242"/>
        <end position="1266"/>
    </location>
</feature>
<accession>A0A0M9G2T0</accession>
<feature type="transmembrane region" description="Helical" evidence="12">
    <location>
        <begin position="704"/>
        <end position="727"/>
    </location>
</feature>
<dbReference type="EMBL" id="LGTL01000007">
    <property type="protein sequence ID" value="KPA80999.1"/>
    <property type="molecule type" value="Genomic_DNA"/>
</dbReference>
<comment type="caution">
    <text evidence="13">The sequence shown here is derived from an EMBL/GenBank/DDBJ whole genome shotgun (WGS) entry which is preliminary data.</text>
</comment>
<feature type="transmembrane region" description="Helical" evidence="12">
    <location>
        <begin position="177"/>
        <end position="200"/>
    </location>
</feature>
<keyword evidence="10 13" id="KW-0012">Acyltransferase</keyword>
<evidence type="ECO:0000256" key="4">
    <source>
        <dbReference type="ARBA" id="ARBA00022679"/>
    </source>
</evidence>
<keyword evidence="14" id="KW-1185">Reference proteome</keyword>
<dbReference type="CDD" id="cd07987">
    <property type="entry name" value="LPLAT_MGAT-like"/>
    <property type="match status" value="1"/>
</dbReference>
<proteinExistence type="inferred from homology"/>
<dbReference type="PANTHER" id="PTHR12317">
    <property type="entry name" value="DIACYLGLYCEROL O-ACYLTRANSFERASE"/>
    <property type="match status" value="1"/>
</dbReference>
<feature type="transmembrane region" description="Helical" evidence="12">
    <location>
        <begin position="133"/>
        <end position="157"/>
    </location>
</feature>
<reference evidence="13 14" key="1">
    <citation type="submission" date="2015-07" db="EMBL/GenBank/DDBJ databases">
        <title>High-quality genome of monoxenous trypanosomatid Leptomonas pyrrhocoris.</title>
        <authorList>
            <person name="Flegontov P."/>
            <person name="Butenko A."/>
            <person name="Firsov S."/>
            <person name="Vlcek C."/>
            <person name="Logacheva M.D."/>
            <person name="Field M."/>
            <person name="Filatov D."/>
            <person name="Flegontova O."/>
            <person name="Gerasimov E."/>
            <person name="Jackson A.P."/>
            <person name="Kelly S."/>
            <person name="Opperdoes F."/>
            <person name="O'Reilly A."/>
            <person name="Votypka J."/>
            <person name="Yurchenko V."/>
            <person name="Lukes J."/>
        </authorList>
    </citation>
    <scope>NUCLEOTIDE SEQUENCE [LARGE SCALE GENOMIC DNA]</scope>
    <source>
        <strain evidence="13">H10</strain>
    </source>
</reference>
<feature type="region of interest" description="Disordered" evidence="11">
    <location>
        <begin position="414"/>
        <end position="440"/>
    </location>
</feature>
<feature type="transmembrane region" description="Helical" evidence="12">
    <location>
        <begin position="206"/>
        <end position="230"/>
    </location>
</feature>
<dbReference type="RefSeq" id="XP_015659438.1">
    <property type="nucleotide sequence ID" value="XM_015802037.1"/>
</dbReference>
<feature type="region of interest" description="Disordered" evidence="11">
    <location>
        <begin position="936"/>
        <end position="956"/>
    </location>
</feature>
<feature type="region of interest" description="Disordered" evidence="11">
    <location>
        <begin position="1"/>
        <end position="54"/>
    </location>
</feature>
<feature type="transmembrane region" description="Helical" evidence="12">
    <location>
        <begin position="1167"/>
        <end position="1186"/>
    </location>
</feature>
<feature type="compositionally biased region" description="Polar residues" evidence="11">
    <location>
        <begin position="28"/>
        <end position="42"/>
    </location>
</feature>
<dbReference type="Proteomes" id="UP000037923">
    <property type="component" value="Unassembled WGS sequence"/>
</dbReference>
<keyword evidence="3" id="KW-0444">Lipid biosynthesis</keyword>
<feature type="transmembrane region" description="Helical" evidence="12">
    <location>
        <begin position="798"/>
        <end position="825"/>
    </location>
</feature>
<dbReference type="InterPro" id="IPR007130">
    <property type="entry name" value="DAGAT"/>
</dbReference>
<feature type="transmembrane region" description="Helical" evidence="12">
    <location>
        <begin position="1125"/>
        <end position="1146"/>
    </location>
</feature>
<evidence type="ECO:0000256" key="3">
    <source>
        <dbReference type="ARBA" id="ARBA00022516"/>
    </source>
</evidence>
<feature type="transmembrane region" description="Helical" evidence="12">
    <location>
        <begin position="1521"/>
        <end position="1539"/>
    </location>
</feature>
<feature type="transmembrane region" description="Helical" evidence="12">
    <location>
        <begin position="1487"/>
        <end position="1506"/>
    </location>
</feature>